<gene>
    <name evidence="1" type="ORF">SEA_LUCKYBARNES_1</name>
</gene>
<reference evidence="2" key="1">
    <citation type="submission" date="2017-08" db="EMBL/GenBank/DDBJ databases">
        <authorList>
            <person name="de Groot N.N."/>
        </authorList>
    </citation>
    <scope>NUCLEOTIDE SEQUENCE [LARGE SCALE GENOMIC DNA]</scope>
</reference>
<dbReference type="SUPFAM" id="SSF101386">
    <property type="entry name" value="all-alpha NTP pyrophosphatases"/>
    <property type="match status" value="1"/>
</dbReference>
<sequence>MTLDEYITAAASTAEPRAYDLEYLQPGIIGEVGELFSEFAKQHWHESDRSATIVDEFGDICWLTAILLKRNEFGDWEVDTMVRRYGNEIELDLEGALDLILNRAVSVCRSSLSQVYLRAAMLWDTLAQHCLTVTGQELDTVLQRNIEKLAERSGKGELKTHA</sequence>
<name>A0A249XNT0_9CAUD</name>
<protein>
    <submittedName>
        <fullName evidence="1">Nucleotide pyrophosphohydrolase</fullName>
    </submittedName>
</protein>
<organism evidence="1 2">
    <name type="scientific">Brevibacterium phage LuckyBarnes</name>
    <dbReference type="NCBI Taxonomy" id="2027888"/>
    <lineage>
        <taxon>Viruses</taxon>
        <taxon>Duplodnaviria</taxon>
        <taxon>Heunggongvirae</taxon>
        <taxon>Uroviricota</taxon>
        <taxon>Caudoviricetes</taxon>
        <taxon>Luckybarnesvirus</taxon>
        <taxon>Luckybarnesvirus luckybarnes</taxon>
    </lineage>
</organism>
<dbReference type="EMBL" id="MF668275">
    <property type="protein sequence ID" value="ASZ73385.1"/>
    <property type="molecule type" value="Genomic_DNA"/>
</dbReference>
<keyword evidence="2" id="KW-1185">Reference proteome</keyword>
<accession>A0A249XNT0</accession>
<proteinExistence type="predicted"/>
<evidence type="ECO:0000313" key="2">
    <source>
        <dbReference type="Proteomes" id="UP000224487"/>
    </source>
</evidence>
<dbReference type="Proteomes" id="UP000224487">
    <property type="component" value="Genome"/>
</dbReference>
<evidence type="ECO:0000313" key="1">
    <source>
        <dbReference type="EMBL" id="ASZ73385.1"/>
    </source>
</evidence>